<name>A0A371DI17_9APHY</name>
<dbReference type="Proteomes" id="UP000256964">
    <property type="component" value="Unassembled WGS sequence"/>
</dbReference>
<feature type="compositionally biased region" description="Polar residues" evidence="1">
    <location>
        <begin position="36"/>
        <end position="52"/>
    </location>
</feature>
<proteinExistence type="predicted"/>
<reference evidence="2 3" key="1">
    <citation type="journal article" date="2018" name="Biotechnol. Biofuels">
        <title>Integrative visual omics of the white-rot fungus Polyporus brumalis exposes the biotechnological potential of its oxidative enzymes for delignifying raw plant biomass.</title>
        <authorList>
            <person name="Miyauchi S."/>
            <person name="Rancon A."/>
            <person name="Drula E."/>
            <person name="Hage H."/>
            <person name="Chaduli D."/>
            <person name="Favel A."/>
            <person name="Grisel S."/>
            <person name="Henrissat B."/>
            <person name="Herpoel-Gimbert I."/>
            <person name="Ruiz-Duenas F.J."/>
            <person name="Chevret D."/>
            <person name="Hainaut M."/>
            <person name="Lin J."/>
            <person name="Wang M."/>
            <person name="Pangilinan J."/>
            <person name="Lipzen A."/>
            <person name="Lesage-Meessen L."/>
            <person name="Navarro D."/>
            <person name="Riley R."/>
            <person name="Grigoriev I.V."/>
            <person name="Zhou S."/>
            <person name="Raouche S."/>
            <person name="Rosso M.N."/>
        </authorList>
    </citation>
    <scope>NUCLEOTIDE SEQUENCE [LARGE SCALE GENOMIC DNA]</scope>
    <source>
        <strain evidence="2 3">BRFM 1820</strain>
    </source>
</reference>
<feature type="region of interest" description="Disordered" evidence="1">
    <location>
        <begin position="1"/>
        <end position="54"/>
    </location>
</feature>
<sequence length="94" mass="10412">MAACKGVIDHRLPPTTTASRRCTRKRPSKPTVHSAPGSSSSWLIDSRSYSQRPRTDQCLIRTWALSALRTTQMGNARTRMALLRLGPFSSPLAM</sequence>
<gene>
    <name evidence="2" type="ORF">OH76DRAFT_196522</name>
</gene>
<protein>
    <submittedName>
        <fullName evidence="2">Uncharacterized protein</fullName>
    </submittedName>
</protein>
<dbReference type="EMBL" id="KZ857391">
    <property type="protein sequence ID" value="RDX52187.1"/>
    <property type="molecule type" value="Genomic_DNA"/>
</dbReference>
<evidence type="ECO:0000313" key="2">
    <source>
        <dbReference type="EMBL" id="RDX52187.1"/>
    </source>
</evidence>
<dbReference type="AlphaFoldDB" id="A0A371DI17"/>
<keyword evidence="3" id="KW-1185">Reference proteome</keyword>
<evidence type="ECO:0000313" key="3">
    <source>
        <dbReference type="Proteomes" id="UP000256964"/>
    </source>
</evidence>
<evidence type="ECO:0000256" key="1">
    <source>
        <dbReference type="SAM" id="MobiDB-lite"/>
    </source>
</evidence>
<accession>A0A371DI17</accession>
<organism evidence="2 3">
    <name type="scientific">Lentinus brumalis</name>
    <dbReference type="NCBI Taxonomy" id="2498619"/>
    <lineage>
        <taxon>Eukaryota</taxon>
        <taxon>Fungi</taxon>
        <taxon>Dikarya</taxon>
        <taxon>Basidiomycota</taxon>
        <taxon>Agaricomycotina</taxon>
        <taxon>Agaricomycetes</taxon>
        <taxon>Polyporales</taxon>
        <taxon>Polyporaceae</taxon>
        <taxon>Lentinus</taxon>
    </lineage>
</organism>